<feature type="compositionally biased region" description="Basic residues" evidence="1">
    <location>
        <begin position="52"/>
        <end position="63"/>
    </location>
</feature>
<sequence length="330" mass="36575">MPHKHRRSKASREDNSQFELPPSTLAKPLTATKSDSKSRSKSTNTLTTTDRKKTKSIAKRKAKKSGEDDTPKAFSRLLQFQKTGRYPSGLDDGTTKPFASKKRKRDNTDSKTTPTANQAPSGTPAAPPILPIPTILPNEPLSHFSARVDAALPVSGLITKHPSRARSDPVPGLKVRKTKLERRMQKMYAEWRVADARIKEQRAAALEEAEDDDDEVGYNDGLSSALTKKKRKSKRVRRNNASASDDEDPWAHLRATRNEPIHRSLHDVVQAPPQLTHLPKQKLKSGALLDGVPKAAGSLRRREELGGLRRGVVEGYRALMERRREAGEGG</sequence>
<comment type="caution">
    <text evidence="2">The sequence shown here is derived from an EMBL/GenBank/DDBJ whole genome shotgun (WGS) entry which is preliminary data.</text>
</comment>
<proteinExistence type="predicted"/>
<evidence type="ECO:0000313" key="2">
    <source>
        <dbReference type="EMBL" id="KAH0536841.1"/>
    </source>
</evidence>
<feature type="region of interest" description="Disordered" evidence="1">
    <location>
        <begin position="206"/>
        <end position="251"/>
    </location>
</feature>
<dbReference type="OrthoDB" id="5876637at2759"/>
<evidence type="ECO:0000313" key="3">
    <source>
        <dbReference type="Proteomes" id="UP000698800"/>
    </source>
</evidence>
<feature type="compositionally biased region" description="Polar residues" evidence="1">
    <location>
        <begin position="110"/>
        <end position="121"/>
    </location>
</feature>
<organism evidence="2 3">
    <name type="scientific">Glutinoglossum americanum</name>
    <dbReference type="NCBI Taxonomy" id="1670608"/>
    <lineage>
        <taxon>Eukaryota</taxon>
        <taxon>Fungi</taxon>
        <taxon>Dikarya</taxon>
        <taxon>Ascomycota</taxon>
        <taxon>Pezizomycotina</taxon>
        <taxon>Geoglossomycetes</taxon>
        <taxon>Geoglossales</taxon>
        <taxon>Geoglossaceae</taxon>
        <taxon>Glutinoglossum</taxon>
    </lineage>
</organism>
<gene>
    <name evidence="2" type="ORF">FGG08_006303</name>
</gene>
<feature type="region of interest" description="Disordered" evidence="1">
    <location>
        <begin position="1"/>
        <end position="134"/>
    </location>
</feature>
<dbReference type="PANTHER" id="PTHR40644:SF1">
    <property type="entry name" value="UPF0653 PROTEIN C607.02C"/>
    <property type="match status" value="1"/>
</dbReference>
<dbReference type="EMBL" id="JAGHQL010000177">
    <property type="protein sequence ID" value="KAH0536841.1"/>
    <property type="molecule type" value="Genomic_DNA"/>
</dbReference>
<reference evidence="2" key="1">
    <citation type="submission" date="2021-03" db="EMBL/GenBank/DDBJ databases">
        <title>Comparative genomics and phylogenomic investigation of the class Geoglossomycetes provide insights into ecological specialization and systematics.</title>
        <authorList>
            <person name="Melie T."/>
            <person name="Pirro S."/>
            <person name="Miller A.N."/>
            <person name="Quandt A."/>
        </authorList>
    </citation>
    <scope>NUCLEOTIDE SEQUENCE</scope>
    <source>
        <strain evidence="2">GBOQ0MN5Z8</strain>
    </source>
</reference>
<evidence type="ECO:0000256" key="1">
    <source>
        <dbReference type="SAM" id="MobiDB-lite"/>
    </source>
</evidence>
<dbReference type="Proteomes" id="UP000698800">
    <property type="component" value="Unassembled WGS sequence"/>
</dbReference>
<dbReference type="PANTHER" id="PTHR40644">
    <property type="entry name" value="UPF0653 PROTEIN C607.02C"/>
    <property type="match status" value="1"/>
</dbReference>
<feature type="compositionally biased region" description="Acidic residues" evidence="1">
    <location>
        <begin position="207"/>
        <end position="217"/>
    </location>
</feature>
<name>A0A9P8L106_9PEZI</name>
<feature type="compositionally biased region" description="Basic residues" evidence="1">
    <location>
        <begin position="227"/>
        <end position="238"/>
    </location>
</feature>
<accession>A0A9P8L106</accession>
<keyword evidence="3" id="KW-1185">Reference proteome</keyword>
<protein>
    <submittedName>
        <fullName evidence="2">Uncharacterized protein</fullName>
    </submittedName>
</protein>
<dbReference type="AlphaFoldDB" id="A0A9P8L106"/>